<reference evidence="2 3" key="1">
    <citation type="journal article" date="2016" name="Mol. Biol. Evol.">
        <title>Comparative Genomics of Early-Diverging Mushroom-Forming Fungi Provides Insights into the Origins of Lignocellulose Decay Capabilities.</title>
        <authorList>
            <person name="Nagy L.G."/>
            <person name="Riley R."/>
            <person name="Tritt A."/>
            <person name="Adam C."/>
            <person name="Daum C."/>
            <person name="Floudas D."/>
            <person name="Sun H."/>
            <person name="Yadav J.S."/>
            <person name="Pangilinan J."/>
            <person name="Larsson K.H."/>
            <person name="Matsuura K."/>
            <person name="Barry K."/>
            <person name="Labutti K."/>
            <person name="Kuo R."/>
            <person name="Ohm R.A."/>
            <person name="Bhattacharya S.S."/>
            <person name="Shirouzu T."/>
            <person name="Yoshinaga Y."/>
            <person name="Martin F.M."/>
            <person name="Grigoriev I.V."/>
            <person name="Hibbett D.S."/>
        </authorList>
    </citation>
    <scope>NUCLEOTIDE SEQUENCE [LARGE SCALE GENOMIC DNA]</scope>
    <source>
        <strain evidence="2 3">HHB12733</strain>
    </source>
</reference>
<dbReference type="InParanoid" id="A0A165H898"/>
<keyword evidence="3" id="KW-1185">Reference proteome</keyword>
<gene>
    <name evidence="2" type="ORF">CALCODRAFT_481905</name>
</gene>
<sequence>MPTLSQLGTTHSDYFVTSLCYLAVRYALANPPDFEDSTTPEPSLPSNTTNRSSTASHNTPIASGVAVFDYQDFYYTLVSWFLDNWDDQSVKGVKQYWASRLPLTN</sequence>
<proteinExistence type="predicted"/>
<feature type="compositionally biased region" description="Polar residues" evidence="1">
    <location>
        <begin position="39"/>
        <end position="58"/>
    </location>
</feature>
<evidence type="ECO:0000313" key="2">
    <source>
        <dbReference type="EMBL" id="KZT58976.1"/>
    </source>
</evidence>
<accession>A0A165H898</accession>
<dbReference type="Proteomes" id="UP000076842">
    <property type="component" value="Unassembled WGS sequence"/>
</dbReference>
<dbReference type="EMBL" id="KV423945">
    <property type="protein sequence ID" value="KZT58976.1"/>
    <property type="molecule type" value="Genomic_DNA"/>
</dbReference>
<protein>
    <submittedName>
        <fullName evidence="2">Uncharacterized protein</fullName>
    </submittedName>
</protein>
<feature type="region of interest" description="Disordered" evidence="1">
    <location>
        <begin position="33"/>
        <end position="58"/>
    </location>
</feature>
<evidence type="ECO:0000313" key="3">
    <source>
        <dbReference type="Proteomes" id="UP000076842"/>
    </source>
</evidence>
<organism evidence="2 3">
    <name type="scientific">Calocera cornea HHB12733</name>
    <dbReference type="NCBI Taxonomy" id="1353952"/>
    <lineage>
        <taxon>Eukaryota</taxon>
        <taxon>Fungi</taxon>
        <taxon>Dikarya</taxon>
        <taxon>Basidiomycota</taxon>
        <taxon>Agaricomycotina</taxon>
        <taxon>Dacrymycetes</taxon>
        <taxon>Dacrymycetales</taxon>
        <taxon>Dacrymycetaceae</taxon>
        <taxon>Calocera</taxon>
    </lineage>
</organism>
<name>A0A165H898_9BASI</name>
<dbReference type="AlphaFoldDB" id="A0A165H898"/>
<evidence type="ECO:0000256" key="1">
    <source>
        <dbReference type="SAM" id="MobiDB-lite"/>
    </source>
</evidence>